<dbReference type="Proteomes" id="UP000198582">
    <property type="component" value="Unassembled WGS sequence"/>
</dbReference>
<dbReference type="PANTHER" id="PTHR42695:SF5">
    <property type="entry name" value="GLUTAMINE AMIDOTRANSFERASE YLR126C-RELATED"/>
    <property type="match status" value="1"/>
</dbReference>
<evidence type="ECO:0000313" key="2">
    <source>
        <dbReference type="EMBL" id="SEP48030.1"/>
    </source>
</evidence>
<dbReference type="Gene3D" id="3.40.50.880">
    <property type="match status" value="1"/>
</dbReference>
<dbReference type="Pfam" id="PF00117">
    <property type="entry name" value="GATase"/>
    <property type="match status" value="1"/>
</dbReference>
<name>A0A1H8Y6W7_9PSEU</name>
<gene>
    <name evidence="2" type="ORF">SAMN04489732_111283</name>
</gene>
<dbReference type="InterPro" id="IPR017926">
    <property type="entry name" value="GATASE"/>
</dbReference>
<sequence length="256" mass="27205">MLRTLVGVTRLLIIQPDASDPLSRLGDWLTGAGAELDVRLPPGQELPTSLDGYAGVVCLGGGMGALDDAEHPWLADVRKLLSAAAAAGLPTLGVCLGAQLLATATGGQVAVGEDGPEVGPGLVSKKDAAWTDPLFADLPLMPDVMQFHNDVIKRLPAGAELLASAPRYQNQAFRLNRCVYGIQFHIETTPDVVLAWAESEPEMAELTRPGALEPEKLTAVHADIEETWRPFASRFVHLAAGELDAAAERQHRLPMA</sequence>
<organism evidence="2 3">
    <name type="scientific">Amycolatopsis saalfeldensis</name>
    <dbReference type="NCBI Taxonomy" id="394193"/>
    <lineage>
        <taxon>Bacteria</taxon>
        <taxon>Bacillati</taxon>
        <taxon>Actinomycetota</taxon>
        <taxon>Actinomycetes</taxon>
        <taxon>Pseudonocardiales</taxon>
        <taxon>Pseudonocardiaceae</taxon>
        <taxon>Amycolatopsis</taxon>
    </lineage>
</organism>
<dbReference type="GO" id="GO:0005829">
    <property type="term" value="C:cytosol"/>
    <property type="evidence" value="ECO:0007669"/>
    <property type="project" value="TreeGrafter"/>
</dbReference>
<evidence type="ECO:0000259" key="1">
    <source>
        <dbReference type="Pfam" id="PF00117"/>
    </source>
</evidence>
<accession>A0A1H8Y6W7</accession>
<proteinExistence type="predicted"/>
<dbReference type="PROSITE" id="PS51273">
    <property type="entry name" value="GATASE_TYPE_1"/>
    <property type="match status" value="1"/>
</dbReference>
<dbReference type="PANTHER" id="PTHR42695">
    <property type="entry name" value="GLUTAMINE AMIDOTRANSFERASE YLR126C-RELATED"/>
    <property type="match status" value="1"/>
</dbReference>
<dbReference type="GO" id="GO:0016740">
    <property type="term" value="F:transferase activity"/>
    <property type="evidence" value="ECO:0007669"/>
    <property type="project" value="UniProtKB-KW"/>
</dbReference>
<keyword evidence="3" id="KW-1185">Reference proteome</keyword>
<dbReference type="InterPro" id="IPR044992">
    <property type="entry name" value="ChyE-like"/>
</dbReference>
<keyword evidence="2" id="KW-0808">Transferase</keyword>
<dbReference type="InterPro" id="IPR029062">
    <property type="entry name" value="Class_I_gatase-like"/>
</dbReference>
<dbReference type="CDD" id="cd01741">
    <property type="entry name" value="GATase1_1"/>
    <property type="match status" value="1"/>
</dbReference>
<reference evidence="2 3" key="1">
    <citation type="submission" date="2016-10" db="EMBL/GenBank/DDBJ databases">
        <authorList>
            <person name="de Groot N.N."/>
        </authorList>
    </citation>
    <scope>NUCLEOTIDE SEQUENCE [LARGE SCALE GENOMIC DNA]</scope>
    <source>
        <strain evidence="2 3">DSM 44993</strain>
    </source>
</reference>
<protein>
    <submittedName>
        <fullName evidence="2">GMP synthase-Glutamine amidotransferase</fullName>
    </submittedName>
</protein>
<dbReference type="STRING" id="394193.SAMN04489732_111283"/>
<dbReference type="SUPFAM" id="SSF52317">
    <property type="entry name" value="Class I glutamine amidotransferase-like"/>
    <property type="match status" value="1"/>
</dbReference>
<evidence type="ECO:0000313" key="3">
    <source>
        <dbReference type="Proteomes" id="UP000198582"/>
    </source>
</evidence>
<dbReference type="EMBL" id="FOEF01000011">
    <property type="protein sequence ID" value="SEP48030.1"/>
    <property type="molecule type" value="Genomic_DNA"/>
</dbReference>
<feature type="domain" description="Glutamine amidotransferase" evidence="1">
    <location>
        <begin position="57"/>
        <end position="190"/>
    </location>
</feature>
<keyword evidence="2" id="KW-0315">Glutamine amidotransferase</keyword>
<dbReference type="AlphaFoldDB" id="A0A1H8Y6W7"/>